<dbReference type="EMBL" id="CAJPDQ010000002">
    <property type="protein sequence ID" value="CAF9905829.1"/>
    <property type="molecule type" value="Genomic_DNA"/>
</dbReference>
<sequence length="97" mass="11113">MFSPPKILSISVDEEDEEKEEKEKEKEIRTKDQATKKYLLTAALAENVIRRVDKSTGMKAVKGLVDPSQYEGEIEDSDDDGSNDEEEEVEVDFWDGW</sequence>
<proteinExistence type="predicted"/>
<evidence type="ECO:0000313" key="2">
    <source>
        <dbReference type="EMBL" id="CAF9905829.1"/>
    </source>
</evidence>
<comment type="caution">
    <text evidence="2">The sequence shown here is derived from an EMBL/GenBank/DDBJ whole genome shotgun (WGS) entry which is preliminary data.</text>
</comment>
<organism evidence="2 3">
    <name type="scientific">Gomphillus americanus</name>
    <dbReference type="NCBI Taxonomy" id="1940652"/>
    <lineage>
        <taxon>Eukaryota</taxon>
        <taxon>Fungi</taxon>
        <taxon>Dikarya</taxon>
        <taxon>Ascomycota</taxon>
        <taxon>Pezizomycotina</taxon>
        <taxon>Lecanoromycetes</taxon>
        <taxon>OSLEUM clade</taxon>
        <taxon>Ostropomycetidae</taxon>
        <taxon>Ostropales</taxon>
        <taxon>Graphidaceae</taxon>
        <taxon>Gomphilloideae</taxon>
        <taxon>Gomphillus</taxon>
    </lineage>
</organism>
<feature type="region of interest" description="Disordered" evidence="1">
    <location>
        <begin position="66"/>
        <end position="97"/>
    </location>
</feature>
<name>A0A8H3IA05_9LECA</name>
<dbReference type="AlphaFoldDB" id="A0A8H3IA05"/>
<evidence type="ECO:0000313" key="3">
    <source>
        <dbReference type="Proteomes" id="UP000664169"/>
    </source>
</evidence>
<protein>
    <submittedName>
        <fullName evidence="2">Uncharacterized protein</fullName>
    </submittedName>
</protein>
<dbReference type="Proteomes" id="UP000664169">
    <property type="component" value="Unassembled WGS sequence"/>
</dbReference>
<feature type="region of interest" description="Disordered" evidence="1">
    <location>
        <begin position="1"/>
        <end position="28"/>
    </location>
</feature>
<evidence type="ECO:0000256" key="1">
    <source>
        <dbReference type="SAM" id="MobiDB-lite"/>
    </source>
</evidence>
<keyword evidence="3" id="KW-1185">Reference proteome</keyword>
<accession>A0A8H3IA05</accession>
<feature type="compositionally biased region" description="Acidic residues" evidence="1">
    <location>
        <begin position="72"/>
        <end position="97"/>
    </location>
</feature>
<gene>
    <name evidence="2" type="ORF">GOMPHAMPRED_003382</name>
</gene>
<reference evidence="2" key="1">
    <citation type="submission" date="2021-03" db="EMBL/GenBank/DDBJ databases">
        <authorList>
            <person name="Tagirdzhanova G."/>
        </authorList>
    </citation>
    <scope>NUCLEOTIDE SEQUENCE</scope>
</reference>